<dbReference type="InterPro" id="IPR038255">
    <property type="entry name" value="PBS_linker_sf"/>
</dbReference>
<organism evidence="2 3">
    <name type="scientific">Pseudoduganella violacea</name>
    <dbReference type="NCBI Taxonomy" id="1715466"/>
    <lineage>
        <taxon>Bacteria</taxon>
        <taxon>Pseudomonadati</taxon>
        <taxon>Pseudomonadota</taxon>
        <taxon>Betaproteobacteria</taxon>
        <taxon>Burkholderiales</taxon>
        <taxon>Oxalobacteraceae</taxon>
        <taxon>Telluria group</taxon>
        <taxon>Pseudoduganella</taxon>
    </lineage>
</organism>
<gene>
    <name evidence="2" type="ORF">FHS03_001083</name>
</gene>
<dbReference type="Proteomes" id="UP000541535">
    <property type="component" value="Unassembled WGS sequence"/>
</dbReference>
<proteinExistence type="predicted"/>
<protein>
    <recommendedName>
        <fullName evidence="1">DUF4214 domain-containing protein</fullName>
    </recommendedName>
</protein>
<dbReference type="InterPro" id="IPR001343">
    <property type="entry name" value="Hemolysn_Ca-bd"/>
</dbReference>
<feature type="domain" description="DUF4214" evidence="1">
    <location>
        <begin position="61"/>
        <end position="100"/>
    </location>
</feature>
<dbReference type="EMBL" id="JACHXD010000002">
    <property type="protein sequence ID" value="MBB3118057.1"/>
    <property type="molecule type" value="Genomic_DNA"/>
</dbReference>
<dbReference type="Gene3D" id="1.10.3130.20">
    <property type="entry name" value="Phycobilisome linker domain"/>
    <property type="match status" value="1"/>
</dbReference>
<feature type="domain" description="DUF4214" evidence="1">
    <location>
        <begin position="4"/>
        <end position="56"/>
    </location>
</feature>
<dbReference type="PRINTS" id="PR00313">
    <property type="entry name" value="CABNDNGRPT"/>
</dbReference>
<name>A0A7W5FSY2_9BURK</name>
<dbReference type="Pfam" id="PF00353">
    <property type="entry name" value="HemolysinCabind"/>
    <property type="match status" value="3"/>
</dbReference>
<reference evidence="2 3" key="1">
    <citation type="submission" date="2020-08" db="EMBL/GenBank/DDBJ databases">
        <title>Genomic Encyclopedia of Type Strains, Phase III (KMG-III): the genomes of soil and plant-associated and newly described type strains.</title>
        <authorList>
            <person name="Whitman W."/>
        </authorList>
    </citation>
    <scope>NUCLEOTIDE SEQUENCE [LARGE SCALE GENOMIC DNA]</scope>
    <source>
        <strain evidence="2 3">CECT 8897</strain>
    </source>
</reference>
<accession>A0A7W5FSY2</accession>
<dbReference type="InterPro" id="IPR025282">
    <property type="entry name" value="DUF4214"/>
</dbReference>
<dbReference type="SUPFAM" id="SSF51120">
    <property type="entry name" value="beta-Roll"/>
    <property type="match status" value="1"/>
</dbReference>
<sequence>MATNLELVQNLYVAYFNRPGDQKGIDFYVDVLNRGAATIDQLSAAFNQSPEYTGLFAGKNSEQIVGIVYQNLFGRAPDQKGLAFWADKLDKKIVTVADVVKYVVAGAVNTDGTPNADAKVFTNKTAAAIAFSDSLLQEGNALAKIAYGSGDPVILAMVKAFIANVTDDASLAAATAGLPSLTEAIAGQNNPGQNANLTAGVDTLNGTAGNDVFTGTLDAGSTPSTTTLSALDTINGGAGNDTLVINVLSAAGVAGSAATLPTVTLSSVETVNLRAAVGVDGDVSTWNGVNTVNVSQIAKSALADALKLKAAATTDVNVKVSAVGDTIKVDGGKNVNVSLNNVATADVVTVTGAKAAVTVSNTGAASVAGTAATLAAVNVTGGSTITVTQKATSDASAAATDGTGATITQGKVTIVGDASTATVVVKQDTAVQASAATAATTAKATTKEVVFTAAAKGDIVTIDFGDGALSFQANKALTAAEVASAFANLAKNVKQGSASAALGIYSDLSGGVSTGVSDGWTSGAVQTVDATHAKVVFSSAVAAADLTIATGGAIAVAQNRVAGATGAGAAAGVLGVANGIVDIQDSAAASIKTITVDGYADTSVIGTTGATASLATLNLSNAELKDAAGADGILDAAAGITVGDTAATLALKLEKVGTSVYYDGQAANTVVKAGLSFTAAPTTLNVNSVGDNYVALTAAATETLNVSGTGTLDVSANDLAGLKSVKVTEKAGLVLNAAVADTVESVDTTGTTGTVSVSIEGNRATYTGGAGVDNVTVTNSDVAISKAINLGAGNDTLDLSQDLTVDPTVELNGGDGVDTIILSAAAAAARSAASTFETKITGFEKLGITAATSNYTVDMTNMDDINYVVSANSTVGATPEVQTFSVTSGVAAVKTNATQTLNFAGTAITVNGNITVGGVTVAVVTTDTASDIATKVVTALNGQLAGGSANAVKAAAVGSTVTFTIDTRDGALASLPVVATTATATGLPATATAGIAFNANAQTITIGGVAVNLVAGDIDATGAAVAGSGDDTAAEVATKIVSALDAATATYDAAGTSNAGAAVTVKYAANGNQANITLGATTSGVAIGAVTEATPGTAGTAGLIIDKLANKGTLELTAAGAGVEVKILDAATGTADVLNIVTNAATGANLGTVTANKVETINVSANDTDVTTSASGAAKVSTNTLTLAADKAATINVSGAGNVVLKLDASSTAVTLIDGSTATGKLTVTTLAGDAAATTVKGGAGADVLTAQGANDVLIGGAGTDTLKVVGLAASAVTLTGGDGVDSFDVSGFLAANAGAAVTITDLAKGETIKFVSDVNLNFASSKVALIPEATFDNYVTEAAKAAGLAAATHTGTPATPALHGIAWFQFGSNTFIVQDNGGSAGVFDNATDIIVKLTGTVDLSNSSINDVGQGTLQFL</sequence>
<keyword evidence="3" id="KW-1185">Reference proteome</keyword>
<evidence type="ECO:0000313" key="2">
    <source>
        <dbReference type="EMBL" id="MBB3118057.1"/>
    </source>
</evidence>
<dbReference type="InterPro" id="IPR011049">
    <property type="entry name" value="Serralysin-like_metalloprot_C"/>
</dbReference>
<dbReference type="Pfam" id="PF13946">
    <property type="entry name" value="DUF4214"/>
    <property type="match status" value="2"/>
</dbReference>
<dbReference type="Gene3D" id="2.150.10.10">
    <property type="entry name" value="Serralysin-like metalloprotease, C-terminal"/>
    <property type="match status" value="1"/>
</dbReference>
<dbReference type="GO" id="GO:0005509">
    <property type="term" value="F:calcium ion binding"/>
    <property type="evidence" value="ECO:0007669"/>
    <property type="project" value="InterPro"/>
</dbReference>
<evidence type="ECO:0000313" key="3">
    <source>
        <dbReference type="Proteomes" id="UP000541535"/>
    </source>
</evidence>
<evidence type="ECO:0000259" key="1">
    <source>
        <dbReference type="Pfam" id="PF13946"/>
    </source>
</evidence>
<dbReference type="RefSeq" id="WP_183439970.1">
    <property type="nucleotide sequence ID" value="NZ_JACHXD010000002.1"/>
</dbReference>
<comment type="caution">
    <text evidence="2">The sequence shown here is derived from an EMBL/GenBank/DDBJ whole genome shotgun (WGS) entry which is preliminary data.</text>
</comment>